<sequence length="65" mass="7641">MSFFIVNIQLIIFNANQLNPKSFPINTNLFPTIFLLLQHLNTPKITHKLSLFHQNLSRKLMMTML</sequence>
<dbReference type="AlphaFoldDB" id="A0A251US46"/>
<evidence type="ECO:0000313" key="1">
    <source>
        <dbReference type="EMBL" id="KAF5806360.1"/>
    </source>
</evidence>
<reference evidence="1 3" key="1">
    <citation type="journal article" date="2017" name="Nature">
        <title>The sunflower genome provides insights into oil metabolism, flowering and Asterid evolution.</title>
        <authorList>
            <person name="Badouin H."/>
            <person name="Gouzy J."/>
            <person name="Grassa C.J."/>
            <person name="Murat F."/>
            <person name="Staton S.E."/>
            <person name="Cottret L."/>
            <person name="Lelandais-Briere C."/>
            <person name="Owens G.L."/>
            <person name="Carrere S."/>
            <person name="Mayjonade B."/>
            <person name="Legrand L."/>
            <person name="Gill N."/>
            <person name="Kane N.C."/>
            <person name="Bowers J.E."/>
            <person name="Hubner S."/>
            <person name="Bellec A."/>
            <person name="Berard A."/>
            <person name="Berges H."/>
            <person name="Blanchet N."/>
            <person name="Boniface M.C."/>
            <person name="Brunel D."/>
            <person name="Catrice O."/>
            <person name="Chaidir N."/>
            <person name="Claudel C."/>
            <person name="Donnadieu C."/>
            <person name="Faraut T."/>
            <person name="Fievet G."/>
            <person name="Helmstetter N."/>
            <person name="King M."/>
            <person name="Knapp S.J."/>
            <person name="Lai Z."/>
            <person name="Le Paslier M.C."/>
            <person name="Lippi Y."/>
            <person name="Lorenzon L."/>
            <person name="Mandel J.R."/>
            <person name="Marage G."/>
            <person name="Marchand G."/>
            <person name="Marquand E."/>
            <person name="Bret-Mestries E."/>
            <person name="Morien E."/>
            <person name="Nambeesan S."/>
            <person name="Nguyen T."/>
            <person name="Pegot-Espagnet P."/>
            <person name="Pouilly N."/>
            <person name="Raftis F."/>
            <person name="Sallet E."/>
            <person name="Schiex T."/>
            <person name="Thomas J."/>
            <person name="Vandecasteele C."/>
            <person name="Vares D."/>
            <person name="Vear F."/>
            <person name="Vautrin S."/>
            <person name="Crespi M."/>
            <person name="Mangin B."/>
            <person name="Burke J.M."/>
            <person name="Salse J."/>
            <person name="Munos S."/>
            <person name="Vincourt P."/>
            <person name="Rieseberg L.H."/>
            <person name="Langlade N.B."/>
        </authorList>
    </citation>
    <scope>NUCLEOTIDE SEQUENCE [LARGE SCALE GENOMIC DNA]</scope>
    <source>
        <strain evidence="3">cv. SF193</strain>
        <tissue evidence="1">Leaves</tissue>
    </source>
</reference>
<dbReference type="InParanoid" id="A0A251US46"/>
<protein>
    <submittedName>
        <fullName evidence="2">Uncharacterized protein</fullName>
    </submittedName>
</protein>
<gene>
    <name evidence="2" type="ORF">HannXRQ_Chr05g0150301</name>
    <name evidence="1" type="ORF">HanXRQr2_Chr05g0220491</name>
</gene>
<proteinExistence type="predicted"/>
<evidence type="ECO:0000313" key="2">
    <source>
        <dbReference type="EMBL" id="OTG25686.1"/>
    </source>
</evidence>
<reference evidence="1" key="3">
    <citation type="submission" date="2020-06" db="EMBL/GenBank/DDBJ databases">
        <title>Helianthus annuus Genome sequencing and assembly Release 2.</title>
        <authorList>
            <person name="Gouzy J."/>
            <person name="Langlade N."/>
            <person name="Munos S."/>
        </authorList>
    </citation>
    <scope>NUCLEOTIDE SEQUENCE</scope>
    <source>
        <tissue evidence="1">Leaves</tissue>
    </source>
</reference>
<evidence type="ECO:0000313" key="3">
    <source>
        <dbReference type="Proteomes" id="UP000215914"/>
    </source>
</evidence>
<name>A0A251US46_HELAN</name>
<keyword evidence="3" id="KW-1185">Reference proteome</keyword>
<dbReference type="Proteomes" id="UP000215914">
    <property type="component" value="Chromosome 5"/>
</dbReference>
<dbReference type="EMBL" id="CM007894">
    <property type="protein sequence ID" value="OTG25686.1"/>
    <property type="molecule type" value="Genomic_DNA"/>
</dbReference>
<dbReference type="EMBL" id="MNCJ02000320">
    <property type="protein sequence ID" value="KAF5806360.1"/>
    <property type="molecule type" value="Genomic_DNA"/>
</dbReference>
<reference evidence="2" key="2">
    <citation type="submission" date="2017-02" db="EMBL/GenBank/DDBJ databases">
        <title>Sunflower complete genome.</title>
        <authorList>
            <person name="Langlade N."/>
            <person name="Munos S."/>
        </authorList>
    </citation>
    <scope>NUCLEOTIDE SEQUENCE [LARGE SCALE GENOMIC DNA]</scope>
    <source>
        <tissue evidence="2">Leaves</tissue>
    </source>
</reference>
<accession>A0A251US46</accession>
<organism evidence="2 3">
    <name type="scientific">Helianthus annuus</name>
    <name type="common">Common sunflower</name>
    <dbReference type="NCBI Taxonomy" id="4232"/>
    <lineage>
        <taxon>Eukaryota</taxon>
        <taxon>Viridiplantae</taxon>
        <taxon>Streptophyta</taxon>
        <taxon>Embryophyta</taxon>
        <taxon>Tracheophyta</taxon>
        <taxon>Spermatophyta</taxon>
        <taxon>Magnoliopsida</taxon>
        <taxon>eudicotyledons</taxon>
        <taxon>Gunneridae</taxon>
        <taxon>Pentapetalae</taxon>
        <taxon>asterids</taxon>
        <taxon>campanulids</taxon>
        <taxon>Asterales</taxon>
        <taxon>Asteraceae</taxon>
        <taxon>Asteroideae</taxon>
        <taxon>Heliantheae alliance</taxon>
        <taxon>Heliantheae</taxon>
        <taxon>Helianthus</taxon>
    </lineage>
</organism>
<dbReference type="Gramene" id="mRNA:HanXRQr2_Chr05g0220491">
    <property type="protein sequence ID" value="mRNA:HanXRQr2_Chr05g0220491"/>
    <property type="gene ID" value="HanXRQr2_Chr05g0220491"/>
</dbReference>